<proteinExistence type="predicted"/>
<name>A0ABP9GZU0_9ACTN</name>
<gene>
    <name evidence="1" type="ORF">GCM10023224_41630</name>
</gene>
<protein>
    <submittedName>
        <fullName evidence="1">Uncharacterized protein</fullName>
    </submittedName>
</protein>
<dbReference type="EMBL" id="BAABIK010000027">
    <property type="protein sequence ID" value="GAA4952526.1"/>
    <property type="molecule type" value="Genomic_DNA"/>
</dbReference>
<keyword evidence="2" id="KW-1185">Reference proteome</keyword>
<evidence type="ECO:0000313" key="1">
    <source>
        <dbReference type="EMBL" id="GAA4952526.1"/>
    </source>
</evidence>
<dbReference type="Proteomes" id="UP001499993">
    <property type="component" value="Unassembled WGS sequence"/>
</dbReference>
<reference evidence="2" key="1">
    <citation type="journal article" date="2019" name="Int. J. Syst. Evol. Microbiol.">
        <title>The Global Catalogue of Microorganisms (GCM) 10K type strain sequencing project: providing services to taxonomists for standard genome sequencing and annotation.</title>
        <authorList>
            <consortium name="The Broad Institute Genomics Platform"/>
            <consortium name="The Broad Institute Genome Sequencing Center for Infectious Disease"/>
            <person name="Wu L."/>
            <person name="Ma J."/>
        </authorList>
    </citation>
    <scope>NUCLEOTIDE SEQUENCE [LARGE SCALE GENOMIC DNA]</scope>
    <source>
        <strain evidence="2">JCM 18123</strain>
    </source>
</reference>
<evidence type="ECO:0000313" key="2">
    <source>
        <dbReference type="Proteomes" id="UP001499993"/>
    </source>
</evidence>
<accession>A0ABP9GZU0</accession>
<sequence length="113" mass="12187">MKFHLTTGLGFTAPDGLDTSENFDSFTDSVTDELFELEDVNENISDSDVAASLTDRTMNVSMVIEAETGNDAAMFFLNTVRTALHAAGGGTESWPEFKTTRGLTRDGIELADA</sequence>
<dbReference type="RefSeq" id="WP_344144034.1">
    <property type="nucleotide sequence ID" value="NZ_BAABIK010000027.1"/>
</dbReference>
<organism evidence="1 2">
    <name type="scientific">Streptomonospora halophila</name>
    <dbReference type="NCBI Taxonomy" id="427369"/>
    <lineage>
        <taxon>Bacteria</taxon>
        <taxon>Bacillati</taxon>
        <taxon>Actinomycetota</taxon>
        <taxon>Actinomycetes</taxon>
        <taxon>Streptosporangiales</taxon>
        <taxon>Nocardiopsidaceae</taxon>
        <taxon>Streptomonospora</taxon>
    </lineage>
</organism>
<comment type="caution">
    <text evidence="1">The sequence shown here is derived from an EMBL/GenBank/DDBJ whole genome shotgun (WGS) entry which is preliminary data.</text>
</comment>